<keyword evidence="2" id="KW-0808">Transferase</keyword>
<dbReference type="InterPro" id="IPR001296">
    <property type="entry name" value="Glyco_trans_1"/>
</dbReference>
<evidence type="ECO:0000259" key="1">
    <source>
        <dbReference type="Pfam" id="PF00534"/>
    </source>
</evidence>
<dbReference type="AlphaFoldDB" id="A0A2T5GT99"/>
<dbReference type="Gene3D" id="3.40.50.2000">
    <property type="entry name" value="Glycogen Phosphorylase B"/>
    <property type="match status" value="1"/>
</dbReference>
<dbReference type="PANTHER" id="PTHR46401">
    <property type="entry name" value="GLYCOSYLTRANSFERASE WBBK-RELATED"/>
    <property type="match status" value="1"/>
</dbReference>
<dbReference type="GO" id="GO:0016757">
    <property type="term" value="F:glycosyltransferase activity"/>
    <property type="evidence" value="ECO:0007669"/>
    <property type="project" value="InterPro"/>
</dbReference>
<feature type="domain" description="Glycosyl transferase family 1" evidence="1">
    <location>
        <begin position="248"/>
        <end position="368"/>
    </location>
</feature>
<dbReference type="CDD" id="cd03809">
    <property type="entry name" value="GT4_MtfB-like"/>
    <property type="match status" value="1"/>
</dbReference>
<keyword evidence="3" id="KW-1185">Reference proteome</keyword>
<accession>A0A2T5GT99</accession>
<gene>
    <name evidence="2" type="ORF">C8J26_0826</name>
</gene>
<protein>
    <submittedName>
        <fullName evidence="2">Glycosyltransferase involved in cell wall biosynthesis</fullName>
    </submittedName>
</protein>
<dbReference type="SUPFAM" id="SSF53756">
    <property type="entry name" value="UDP-Glycosyltransferase/glycogen phosphorylase"/>
    <property type="match status" value="1"/>
</dbReference>
<comment type="caution">
    <text evidence="2">The sequence shown here is derived from an EMBL/GenBank/DDBJ whole genome shotgun (WGS) entry which is preliminary data.</text>
</comment>
<sequence length="434" mass="47629">MKPFRAFAPMLLTRTWVPQWLGGRPSEDAEVVLDLSRLLSRSYHVTPTGIDRVEFVYARELLDRIPDRLAFAAVHPAGGYYGRLPVGAVRQFLSFTDARWQNPDAFDPQAVRAAANRHLLALRPRPVPTADRRRIYLQASHHHLDDIDLVAAILKRERARLIALIHDVIPLTHPEFARSDGQARHAKVMRTIDRHASGIIGNSAATIAAVGAHLTDARGDRVIRVAHLGTDPAELPSTSRSTILPASPEVPYFVCVATIEPRKNHLLLLNVWRRLVETLGSAAPKLVLIGRRGWENENAIDMIERCTALSGHVIEASDMSDRVMQAMLGGAQALLLPSFAEGFGMPVSEALAAGVPVICSDIAALREVGGETPDYLDPLDGLGWLEAVIAYSRPGSPRRAAQLDRMARWRPVSWAEHIDVVEATIDSVGAMARG</sequence>
<dbReference type="Proteomes" id="UP000244189">
    <property type="component" value="Unassembled WGS sequence"/>
</dbReference>
<reference evidence="2 3" key="1">
    <citation type="submission" date="2018-04" db="EMBL/GenBank/DDBJ databases">
        <title>Genomic Encyclopedia of Type Strains, Phase III (KMG-III): the genomes of soil and plant-associated and newly described type strains.</title>
        <authorList>
            <person name="Whitman W."/>
        </authorList>
    </citation>
    <scope>NUCLEOTIDE SEQUENCE [LARGE SCALE GENOMIC DNA]</scope>
    <source>
        <strain evidence="2 3">MA101b</strain>
    </source>
</reference>
<dbReference type="Pfam" id="PF00534">
    <property type="entry name" value="Glycos_transf_1"/>
    <property type="match status" value="1"/>
</dbReference>
<organism evidence="2 3">
    <name type="scientific">Sphingomonas aurantiaca</name>
    <dbReference type="NCBI Taxonomy" id="185949"/>
    <lineage>
        <taxon>Bacteria</taxon>
        <taxon>Pseudomonadati</taxon>
        <taxon>Pseudomonadota</taxon>
        <taxon>Alphaproteobacteria</taxon>
        <taxon>Sphingomonadales</taxon>
        <taxon>Sphingomonadaceae</taxon>
        <taxon>Sphingomonas</taxon>
    </lineage>
</organism>
<evidence type="ECO:0000313" key="2">
    <source>
        <dbReference type="EMBL" id="PTQ62545.1"/>
    </source>
</evidence>
<proteinExistence type="predicted"/>
<evidence type="ECO:0000313" key="3">
    <source>
        <dbReference type="Proteomes" id="UP000244189"/>
    </source>
</evidence>
<name>A0A2T5GT99_9SPHN</name>
<dbReference type="PANTHER" id="PTHR46401:SF9">
    <property type="entry name" value="MANNOSYLTRANSFERASE A"/>
    <property type="match status" value="1"/>
</dbReference>
<dbReference type="EMBL" id="QAOG01000001">
    <property type="protein sequence ID" value="PTQ62545.1"/>
    <property type="molecule type" value="Genomic_DNA"/>
</dbReference>